<accession>A0A5J9TEG5</accession>
<dbReference type="EMBL" id="RWGY01000039">
    <property type="protein sequence ID" value="TVU09704.1"/>
    <property type="molecule type" value="Genomic_DNA"/>
</dbReference>
<dbReference type="Proteomes" id="UP000324897">
    <property type="component" value="Chromosome 3"/>
</dbReference>
<evidence type="ECO:0000313" key="1">
    <source>
        <dbReference type="EMBL" id="TVU09704.1"/>
    </source>
</evidence>
<name>A0A5J9TEG5_9POAL</name>
<protein>
    <submittedName>
        <fullName evidence="1">Uncharacterized protein</fullName>
    </submittedName>
</protein>
<gene>
    <name evidence="1" type="ORF">EJB05_43196</name>
</gene>
<dbReference type="Gramene" id="TVU09704">
    <property type="protein sequence ID" value="TVU09704"/>
    <property type="gene ID" value="EJB05_43196"/>
</dbReference>
<reference evidence="1 2" key="1">
    <citation type="journal article" date="2019" name="Sci. Rep.">
        <title>A high-quality genome of Eragrostis curvula grass provides insights into Poaceae evolution and supports new strategies to enhance forage quality.</title>
        <authorList>
            <person name="Carballo J."/>
            <person name="Santos B.A.C.M."/>
            <person name="Zappacosta D."/>
            <person name="Garbus I."/>
            <person name="Selva J.P."/>
            <person name="Gallo C.A."/>
            <person name="Diaz A."/>
            <person name="Albertini E."/>
            <person name="Caccamo M."/>
            <person name="Echenique V."/>
        </authorList>
    </citation>
    <scope>NUCLEOTIDE SEQUENCE [LARGE SCALE GENOMIC DNA]</scope>
    <source>
        <strain evidence="2">cv. Victoria</strain>
        <tissue evidence="1">Leaf</tissue>
    </source>
</reference>
<comment type="caution">
    <text evidence="1">The sequence shown here is derived from an EMBL/GenBank/DDBJ whole genome shotgun (WGS) entry which is preliminary data.</text>
</comment>
<sequence length="170" mass="18685">AIRILFKFVDSVPVRSTSHFVGRATKIVNSVAVTFLFSFVATVRFGSKCPSSFSVPPFDNLNLIPPITKRGRHCNDDDLLPQTTRRPVDLLIWHLHLCASGEVAVDLSGFLPPDLDGPLSFEAQVLHRFLMAHRSLDDAGHDGRFATTVFAKQRSFDFKSTGPCASGSIT</sequence>
<dbReference type="AlphaFoldDB" id="A0A5J9TEG5"/>
<evidence type="ECO:0000313" key="2">
    <source>
        <dbReference type="Proteomes" id="UP000324897"/>
    </source>
</evidence>
<feature type="non-terminal residue" evidence="1">
    <location>
        <position position="1"/>
    </location>
</feature>
<organism evidence="1 2">
    <name type="scientific">Eragrostis curvula</name>
    <name type="common">weeping love grass</name>
    <dbReference type="NCBI Taxonomy" id="38414"/>
    <lineage>
        <taxon>Eukaryota</taxon>
        <taxon>Viridiplantae</taxon>
        <taxon>Streptophyta</taxon>
        <taxon>Embryophyta</taxon>
        <taxon>Tracheophyta</taxon>
        <taxon>Spermatophyta</taxon>
        <taxon>Magnoliopsida</taxon>
        <taxon>Liliopsida</taxon>
        <taxon>Poales</taxon>
        <taxon>Poaceae</taxon>
        <taxon>PACMAD clade</taxon>
        <taxon>Chloridoideae</taxon>
        <taxon>Eragrostideae</taxon>
        <taxon>Eragrostidinae</taxon>
        <taxon>Eragrostis</taxon>
    </lineage>
</organism>
<proteinExistence type="predicted"/>
<keyword evidence="2" id="KW-1185">Reference proteome</keyword>